<gene>
    <name evidence="2" type="ORF">AMECASPLE_031087</name>
</gene>
<organism evidence="2 3">
    <name type="scientific">Ameca splendens</name>
    <dbReference type="NCBI Taxonomy" id="208324"/>
    <lineage>
        <taxon>Eukaryota</taxon>
        <taxon>Metazoa</taxon>
        <taxon>Chordata</taxon>
        <taxon>Craniata</taxon>
        <taxon>Vertebrata</taxon>
        <taxon>Euteleostomi</taxon>
        <taxon>Actinopterygii</taxon>
        <taxon>Neopterygii</taxon>
        <taxon>Teleostei</taxon>
        <taxon>Neoteleostei</taxon>
        <taxon>Acanthomorphata</taxon>
        <taxon>Ovalentaria</taxon>
        <taxon>Atherinomorphae</taxon>
        <taxon>Cyprinodontiformes</taxon>
        <taxon>Goodeidae</taxon>
        <taxon>Ameca</taxon>
    </lineage>
</organism>
<dbReference type="Proteomes" id="UP001469553">
    <property type="component" value="Unassembled WGS sequence"/>
</dbReference>
<evidence type="ECO:0000256" key="1">
    <source>
        <dbReference type="SAM" id="MobiDB-lite"/>
    </source>
</evidence>
<feature type="region of interest" description="Disordered" evidence="1">
    <location>
        <begin position="1"/>
        <end position="20"/>
    </location>
</feature>
<accession>A0ABV0XJC8</accession>
<proteinExistence type="predicted"/>
<protein>
    <submittedName>
        <fullName evidence="2">Uncharacterized protein</fullName>
    </submittedName>
</protein>
<comment type="caution">
    <text evidence="2">The sequence shown here is derived from an EMBL/GenBank/DDBJ whole genome shotgun (WGS) entry which is preliminary data.</text>
</comment>
<dbReference type="EMBL" id="JAHRIP010003808">
    <property type="protein sequence ID" value="MEQ2281508.1"/>
    <property type="molecule type" value="Genomic_DNA"/>
</dbReference>
<evidence type="ECO:0000313" key="3">
    <source>
        <dbReference type="Proteomes" id="UP001469553"/>
    </source>
</evidence>
<keyword evidence="3" id="KW-1185">Reference proteome</keyword>
<evidence type="ECO:0000313" key="2">
    <source>
        <dbReference type="EMBL" id="MEQ2281508.1"/>
    </source>
</evidence>
<name>A0ABV0XJC8_9TELE</name>
<reference evidence="2 3" key="1">
    <citation type="submission" date="2021-06" db="EMBL/GenBank/DDBJ databases">
        <authorList>
            <person name="Palmer J.M."/>
        </authorList>
    </citation>
    <scope>NUCLEOTIDE SEQUENCE [LARGE SCALE GENOMIC DNA]</scope>
    <source>
        <strain evidence="2 3">AS_MEX2019</strain>
        <tissue evidence="2">Muscle</tissue>
    </source>
</reference>
<sequence length="77" mass="8698">MATAVTCSLAGRRNEPPHPTATEVSKLTLCSLWMLLPGQRFLSTVQVRGGERKLWRELVCFDLFWSLQHGCGQQQPK</sequence>